<name>A0AAD9VAZ2_ACRCE</name>
<comment type="caution">
    <text evidence="3">The sequence shown here is derived from an EMBL/GenBank/DDBJ whole genome shotgun (WGS) entry which is preliminary data.</text>
</comment>
<sequence length="1258" mass="147898">MDSDEDLPDLDDEFSSELFPDQIALDLGTAPVQGSLGFVNYDESTYQQLTSDRDDLRQRYESERRERERLQIKFQQEHDQTMFFEEMLSALSRNISSYEGDVQALRHENGHLKSQFEQLRSSMLTSMSSPSAQMTKVDSSDEHDLGQRVTLVASTVDQFAPTSGSSDIYKQEVTALAQENELFKQMIDLIDKQEQSKVALEENIISVPSNRKQEWLEHDDDARLEREKDQLEERIRELERSRDEQEKIIDEIQTKAEENLRMYKKETKGLESELLSQTSTIDNYEIQLSQMKQLHDMEILTLEERLEAEININKDLQTQNSEIERDARRLEEEGRELLIKIEGAYQAETEAIEEKATLEETYAREIVKLRRTMEEEVQAKTYLSMEIERLMAEVDESERIRKDMEVRFLQETQDLKIRFHKEQEASSSIKDSAVNHVMHPNSMQQALLGSQRFPGETDHDMLTDDEEWKMKLNEEVRRREALEEENKKLLYQINDILEQNVSGGAIVKAKVENNSVNSKVGKVGHCTANSQKGQDLEAEIDGLKERCRVLEKDARRKKELEIENAELCKEIEELSTKKNEMALKQKELMRELDNSLSSMTQIEDKNRSLTEEANTLSGKIRQMEYSFKNEKEDLMRSYTKDNSLQINELLTEKESVERKYNEQVKRGKTLAANIDSLETRIRELERTNERLERTRSEDANRLTEELNFERGRVGTLKADLDKSVEAFQRQTEQLEAALYENKRRYEEEVKKLEEEKHRIRGDLLKEKETYKRLFEEERQSLERRINEVQTKLGQRNATPDRVGKSAESYNSGNNESISNDTDLRKEVNILKTKNKELRETLKDIERKHLREIEDLEYNSKQNMMKVKREIEEDYRQKKDSFEKQSTQLKKVESEEKSALIADQVIEQGPFPENNSFEQVGDLIKFHNEQMDELKGHMKLQLESFDNEKQNFQRQLQEERQTTLRNKMKESSVLRNTVKKLTEEVKRLRQEKEILGNKLKKSSASSKRWANELSEKVAKISNECEWLRREKEGAQKSVFDLRRKLNSAQVRIYDVEKKHHEEIHLLEVKFDVKKRELDQSIATAETKLRDGMHIEYKALVNKEKGMYEGTMNALRKEIVSLQEQRHQLQTKLTSTQSRSSQASYNLIMKKSSSSGQSFNKSSFGTDSMLFGLRQMEGKMRDLEREVETLKREKTEIKVRFRQEKIQIQSECDQQVVTLEEKYRKQIEGLKRRFRDSTMQVQSSLFTKWVSVCKLLSFIN</sequence>
<dbReference type="EMBL" id="JARQWQ010000013">
    <property type="protein sequence ID" value="KAK2567781.1"/>
    <property type="molecule type" value="Genomic_DNA"/>
</dbReference>
<feature type="coiled-coil region" evidence="1">
    <location>
        <begin position="1103"/>
        <end position="1137"/>
    </location>
</feature>
<evidence type="ECO:0000313" key="3">
    <source>
        <dbReference type="EMBL" id="KAK2567781.1"/>
    </source>
</evidence>
<gene>
    <name evidence="3" type="ORF">P5673_007651</name>
</gene>
<reference evidence="3" key="2">
    <citation type="journal article" date="2023" name="Science">
        <title>Genomic signatures of disease resistance in endangered staghorn corals.</title>
        <authorList>
            <person name="Vollmer S.V."/>
            <person name="Selwyn J.D."/>
            <person name="Despard B.A."/>
            <person name="Roesel C.L."/>
        </authorList>
    </citation>
    <scope>NUCLEOTIDE SEQUENCE</scope>
    <source>
        <strain evidence="3">K2</strain>
    </source>
</reference>
<protein>
    <submittedName>
        <fullName evidence="3">Uncharacterized protein</fullName>
    </submittedName>
</protein>
<feature type="coiled-coil region" evidence="1">
    <location>
        <begin position="183"/>
        <end position="273"/>
    </location>
</feature>
<feature type="coiled-coil region" evidence="1">
    <location>
        <begin position="827"/>
        <end position="854"/>
    </location>
</feature>
<evidence type="ECO:0000313" key="4">
    <source>
        <dbReference type="Proteomes" id="UP001249851"/>
    </source>
</evidence>
<keyword evidence="1" id="KW-0175">Coiled coil</keyword>
<reference evidence="3" key="1">
    <citation type="journal article" date="2023" name="G3 (Bethesda)">
        <title>Whole genome assembly and annotation of the endangered Caribbean coral Acropora cervicornis.</title>
        <authorList>
            <person name="Selwyn J.D."/>
            <person name="Vollmer S.V."/>
        </authorList>
    </citation>
    <scope>NUCLEOTIDE SEQUENCE</scope>
    <source>
        <strain evidence="3">K2</strain>
    </source>
</reference>
<feature type="coiled-coil region" evidence="1">
    <location>
        <begin position="941"/>
        <end position="1029"/>
    </location>
</feature>
<accession>A0AAD9VAZ2</accession>
<feature type="coiled-coil region" evidence="1">
    <location>
        <begin position="1171"/>
        <end position="1198"/>
    </location>
</feature>
<feature type="coiled-coil region" evidence="1">
    <location>
        <begin position="299"/>
        <end position="340"/>
    </location>
</feature>
<feature type="coiled-coil region" evidence="1">
    <location>
        <begin position="465"/>
        <end position="499"/>
    </location>
</feature>
<evidence type="ECO:0000256" key="2">
    <source>
        <dbReference type="SAM" id="MobiDB-lite"/>
    </source>
</evidence>
<feature type="compositionally biased region" description="Polar residues" evidence="2">
    <location>
        <begin position="787"/>
        <end position="797"/>
    </location>
</feature>
<keyword evidence="4" id="KW-1185">Reference proteome</keyword>
<proteinExistence type="predicted"/>
<feature type="region of interest" description="Disordered" evidence="2">
    <location>
        <begin position="786"/>
        <end position="820"/>
    </location>
</feature>
<feature type="compositionally biased region" description="Polar residues" evidence="2">
    <location>
        <begin position="807"/>
        <end position="820"/>
    </location>
</feature>
<feature type="coiled-coil region" evidence="1">
    <location>
        <begin position="46"/>
        <end position="108"/>
    </location>
</feature>
<dbReference type="Proteomes" id="UP001249851">
    <property type="component" value="Unassembled WGS sequence"/>
</dbReference>
<dbReference type="AlphaFoldDB" id="A0AAD9VAZ2"/>
<organism evidence="3 4">
    <name type="scientific">Acropora cervicornis</name>
    <name type="common">Staghorn coral</name>
    <dbReference type="NCBI Taxonomy" id="6130"/>
    <lineage>
        <taxon>Eukaryota</taxon>
        <taxon>Metazoa</taxon>
        <taxon>Cnidaria</taxon>
        <taxon>Anthozoa</taxon>
        <taxon>Hexacorallia</taxon>
        <taxon>Scleractinia</taxon>
        <taxon>Astrocoeniina</taxon>
        <taxon>Acroporidae</taxon>
        <taxon>Acropora</taxon>
    </lineage>
</organism>
<evidence type="ECO:0000256" key="1">
    <source>
        <dbReference type="SAM" id="Coils"/>
    </source>
</evidence>
<feature type="coiled-coil region" evidence="1">
    <location>
        <begin position="533"/>
        <end position="619"/>
    </location>
</feature>